<comment type="caution">
    <text evidence="1">The sequence shown here is derived from an EMBL/GenBank/DDBJ whole genome shotgun (WGS) entry which is preliminary data.</text>
</comment>
<dbReference type="EMBL" id="WQMT02000002">
    <property type="protein sequence ID" value="KAG9225948.1"/>
    <property type="molecule type" value="Genomic_DNA"/>
</dbReference>
<keyword evidence="2" id="KW-1185">Reference proteome</keyword>
<dbReference type="Proteomes" id="UP000824881">
    <property type="component" value="Unassembled WGS sequence"/>
</dbReference>
<accession>A0ACB7J7W1</accession>
<evidence type="ECO:0000313" key="2">
    <source>
        <dbReference type="Proteomes" id="UP000824881"/>
    </source>
</evidence>
<gene>
    <name evidence="1" type="ORF">CCMSSC00406_0006430</name>
</gene>
<protein>
    <submittedName>
        <fullName evidence="1">Uncharacterized protein</fullName>
    </submittedName>
</protein>
<sequence>MEPSKKRKRDPKADESNAELRSRTKVRVMSPESKNDAGPSKAAEPPRKVDSKPKVQRRKLVPPRPFPTVARGDSATGPRSAHKEGKNKICITRKTPLGAYMRRCKDIIIKDGYKSLHLSAMGAAIPHLLRLSCALPSILPHAKDEIHTTITTGTVEVQDEVTPEDEDEDISYETRSKSNLLIVITIGDGENEPSSAPAKNAGKRANNHGKKAKFSKQKQPVQLVFQEPEQ</sequence>
<evidence type="ECO:0000313" key="1">
    <source>
        <dbReference type="EMBL" id="KAG9225948.1"/>
    </source>
</evidence>
<organism evidence="1 2">
    <name type="scientific">Pleurotus cornucopiae</name>
    <name type="common">Cornucopia mushroom</name>
    <dbReference type="NCBI Taxonomy" id="5321"/>
    <lineage>
        <taxon>Eukaryota</taxon>
        <taxon>Fungi</taxon>
        <taxon>Dikarya</taxon>
        <taxon>Basidiomycota</taxon>
        <taxon>Agaricomycotina</taxon>
        <taxon>Agaricomycetes</taxon>
        <taxon>Agaricomycetidae</taxon>
        <taxon>Agaricales</taxon>
        <taxon>Pleurotineae</taxon>
        <taxon>Pleurotaceae</taxon>
        <taxon>Pleurotus</taxon>
    </lineage>
</organism>
<proteinExistence type="predicted"/>
<reference evidence="1 2" key="1">
    <citation type="journal article" date="2021" name="Appl. Environ. Microbiol.">
        <title>Genetic linkage and physical mapping for an oyster mushroom Pleurotus cornucopiae and QTL analysis for the trait cap color.</title>
        <authorList>
            <person name="Zhang Y."/>
            <person name="Gao W."/>
            <person name="Sonnenberg A."/>
            <person name="Chen Q."/>
            <person name="Zhang J."/>
            <person name="Huang C."/>
        </authorList>
    </citation>
    <scope>NUCLEOTIDE SEQUENCE [LARGE SCALE GENOMIC DNA]</scope>
    <source>
        <strain evidence="1">CCMSSC00406</strain>
    </source>
</reference>
<name>A0ACB7J7W1_PLECO</name>